<feature type="domain" description="SCP2" evidence="4">
    <location>
        <begin position="18"/>
        <end position="108"/>
    </location>
</feature>
<comment type="caution">
    <text evidence="5">The sequence shown here is derived from an EMBL/GenBank/DDBJ whole genome shotgun (WGS) entry which is preliminary data.</text>
</comment>
<dbReference type="EMBL" id="BORP01000008">
    <property type="protein sequence ID" value="GIO28717.1"/>
    <property type="molecule type" value="Genomic_DNA"/>
</dbReference>
<proteinExistence type="inferred from homology"/>
<dbReference type="AlphaFoldDB" id="A0A919XD68"/>
<accession>A0A919XD68</accession>
<reference evidence="5" key="1">
    <citation type="submission" date="2021-03" db="EMBL/GenBank/DDBJ databases">
        <title>Antimicrobial resistance genes in bacteria isolated from Japanese honey, and their potential for conferring macrolide and lincosamide resistance in the American foulbrood pathogen Paenibacillus larvae.</title>
        <authorList>
            <person name="Okamoto M."/>
            <person name="Kumagai M."/>
            <person name="Kanamori H."/>
            <person name="Takamatsu D."/>
        </authorList>
    </citation>
    <scope>NUCLEOTIDE SEQUENCE</scope>
    <source>
        <strain evidence="5">J43TS3</strain>
    </source>
</reference>
<dbReference type="InterPro" id="IPR036527">
    <property type="entry name" value="SCP2_sterol-bd_dom_sf"/>
</dbReference>
<keyword evidence="6" id="KW-1185">Reference proteome</keyword>
<dbReference type="GO" id="GO:0016491">
    <property type="term" value="F:oxidoreductase activity"/>
    <property type="evidence" value="ECO:0007669"/>
    <property type="project" value="UniProtKB-KW"/>
</dbReference>
<evidence type="ECO:0000256" key="1">
    <source>
        <dbReference type="ARBA" id="ARBA00006484"/>
    </source>
</evidence>
<dbReference type="SUPFAM" id="SSF55718">
    <property type="entry name" value="SCP-like"/>
    <property type="match status" value="1"/>
</dbReference>
<dbReference type="PANTHER" id="PTHR42808:SF3">
    <property type="entry name" value="HYDROXYSTEROID DEHYDROGENASE-LIKE PROTEIN 2"/>
    <property type="match status" value="1"/>
</dbReference>
<keyword evidence="2" id="KW-0521">NADP</keyword>
<dbReference type="Proteomes" id="UP000676917">
    <property type="component" value="Unassembled WGS sequence"/>
</dbReference>
<evidence type="ECO:0000313" key="6">
    <source>
        <dbReference type="Proteomes" id="UP000676917"/>
    </source>
</evidence>
<sequence length="113" mass="12506">MLSNLVETVQLIEKKFNENPTPISGVTVTYQFDITGDDGGNYQLQLRDGQAKVITGSEAPADCTLTMSLDSFDKFLSGKLKGTMAFMTGKLKIKGDITKAMKLETILKEYDFR</sequence>
<name>A0A919XD68_9BACI</name>
<dbReference type="Gene3D" id="3.30.1050.10">
    <property type="entry name" value="SCP2 sterol-binding domain"/>
    <property type="match status" value="1"/>
</dbReference>
<evidence type="ECO:0000256" key="2">
    <source>
        <dbReference type="ARBA" id="ARBA00022857"/>
    </source>
</evidence>
<dbReference type="InterPro" id="IPR003033">
    <property type="entry name" value="SCP2_sterol-bd_dom"/>
</dbReference>
<dbReference type="InterPro" id="IPR051935">
    <property type="entry name" value="HSDL2"/>
</dbReference>
<comment type="similarity">
    <text evidence="1">Belongs to the short-chain dehydrogenases/reductases (SDR) family.</text>
</comment>
<organism evidence="5 6">
    <name type="scientific">Ornithinibacillus bavariensis</name>
    <dbReference type="NCBI Taxonomy" id="545502"/>
    <lineage>
        <taxon>Bacteria</taxon>
        <taxon>Bacillati</taxon>
        <taxon>Bacillota</taxon>
        <taxon>Bacilli</taxon>
        <taxon>Bacillales</taxon>
        <taxon>Bacillaceae</taxon>
        <taxon>Ornithinibacillus</taxon>
    </lineage>
</organism>
<dbReference type="RefSeq" id="WP_212922169.1">
    <property type="nucleotide sequence ID" value="NZ_BORP01000008.1"/>
</dbReference>
<gene>
    <name evidence="5" type="ORF">J43TS3_33280</name>
</gene>
<evidence type="ECO:0000256" key="3">
    <source>
        <dbReference type="ARBA" id="ARBA00023002"/>
    </source>
</evidence>
<dbReference type="Pfam" id="PF02036">
    <property type="entry name" value="SCP2"/>
    <property type="match status" value="1"/>
</dbReference>
<dbReference type="PANTHER" id="PTHR42808">
    <property type="entry name" value="HYDROXYSTEROID DEHYDROGENASE-LIKE PROTEIN 2"/>
    <property type="match status" value="1"/>
</dbReference>
<protein>
    <submittedName>
        <fullName evidence="5">Sterol-binding protein</fullName>
    </submittedName>
</protein>
<evidence type="ECO:0000259" key="4">
    <source>
        <dbReference type="Pfam" id="PF02036"/>
    </source>
</evidence>
<keyword evidence="3" id="KW-0560">Oxidoreductase</keyword>
<evidence type="ECO:0000313" key="5">
    <source>
        <dbReference type="EMBL" id="GIO28717.1"/>
    </source>
</evidence>